<dbReference type="InterPro" id="IPR029475">
    <property type="entry name" value="DUF6807"/>
</dbReference>
<feature type="region of interest" description="Disordered" evidence="1">
    <location>
        <begin position="1"/>
        <end position="26"/>
    </location>
</feature>
<gene>
    <name evidence="2" type="ORF">HNR07_001414</name>
</gene>
<reference evidence="2 3" key="1">
    <citation type="submission" date="2020-08" db="EMBL/GenBank/DDBJ databases">
        <title>Sequencing the genomes of 1000 actinobacteria strains.</title>
        <authorList>
            <person name="Klenk H.-P."/>
        </authorList>
    </citation>
    <scope>NUCLEOTIDE SEQUENCE [LARGE SCALE GENOMIC DNA]</scope>
    <source>
        <strain evidence="2 3">DSM 44598</strain>
    </source>
</reference>
<dbReference type="EMBL" id="JACHDO010000001">
    <property type="protein sequence ID" value="MBB5490277.1"/>
    <property type="molecule type" value="Genomic_DNA"/>
</dbReference>
<dbReference type="Pfam" id="PF14100">
    <property type="entry name" value="DUF6807"/>
    <property type="match status" value="1"/>
</dbReference>
<evidence type="ECO:0000313" key="3">
    <source>
        <dbReference type="Proteomes" id="UP000579647"/>
    </source>
</evidence>
<protein>
    <recommendedName>
        <fullName evidence="4">Oxidoreductase</fullName>
    </recommendedName>
</protein>
<comment type="caution">
    <text evidence="2">The sequence shown here is derived from an EMBL/GenBank/DDBJ whole genome shotgun (WGS) entry which is preliminary data.</text>
</comment>
<organism evidence="2 3">
    <name type="scientific">Nocardiopsis metallicus</name>
    <dbReference type="NCBI Taxonomy" id="179819"/>
    <lineage>
        <taxon>Bacteria</taxon>
        <taxon>Bacillati</taxon>
        <taxon>Actinomycetota</taxon>
        <taxon>Actinomycetes</taxon>
        <taxon>Streptosporangiales</taxon>
        <taxon>Nocardiopsidaceae</taxon>
        <taxon>Nocardiopsis</taxon>
    </lineage>
</organism>
<keyword evidence="3" id="KW-1185">Reference proteome</keyword>
<dbReference type="AlphaFoldDB" id="A0A840WEY9"/>
<evidence type="ECO:0008006" key="4">
    <source>
        <dbReference type="Google" id="ProtNLM"/>
    </source>
</evidence>
<dbReference type="Proteomes" id="UP000579647">
    <property type="component" value="Unassembled WGS sequence"/>
</dbReference>
<evidence type="ECO:0000256" key="1">
    <source>
        <dbReference type="SAM" id="MobiDB-lite"/>
    </source>
</evidence>
<accession>A0A840WEY9</accession>
<dbReference type="RefSeq" id="WP_184363428.1">
    <property type="nucleotide sequence ID" value="NZ_BAAAKM010000119.1"/>
</dbReference>
<evidence type="ECO:0000313" key="2">
    <source>
        <dbReference type="EMBL" id="MBB5490277.1"/>
    </source>
</evidence>
<proteinExistence type="predicted"/>
<sequence>MNLSVGRTPVATHDSGDRVPAELSPRPYLHPVRTLAGTEVTEAFPDDHRHHLGVSVTLADVAGTSFWGGRTFTREHGSVMLDNHGRQEHLAWDDRSAGWTTELLSWVSPEGTELLREERTTRALPLDSTTWVLDLRSSLRNTSGRELGIGSPATNGRPGAGYGGVFWRAPIGDQPPTVTGPDGMSGEEALHGSRARWLALSSTTARGSVWTLLFLQPGPRTDPWFLRAKEYPGLCPAPAWDTRLDLAAGQTLELGLRTAVTEGPVSDHEALAKACAALV</sequence>
<name>A0A840WEY9_9ACTN</name>